<feature type="region of interest" description="Disordered" evidence="1">
    <location>
        <begin position="187"/>
        <end position="206"/>
    </location>
</feature>
<evidence type="ECO:0000256" key="1">
    <source>
        <dbReference type="SAM" id="MobiDB-lite"/>
    </source>
</evidence>
<evidence type="ECO:0000313" key="5">
    <source>
        <dbReference type="Proteomes" id="UP000315925"/>
    </source>
</evidence>
<keyword evidence="4" id="KW-1185">Reference proteome</keyword>
<evidence type="ECO:0000313" key="3">
    <source>
        <dbReference type="EMBL" id="QDQ41364.1"/>
    </source>
</evidence>
<evidence type="ECO:0000313" key="2">
    <source>
        <dbReference type="EMBL" id="KIE57869.1"/>
    </source>
</evidence>
<sequence length="206" mass="23567">MSLQIACTLSIQLLFLLLCFKTYGGIPFKEDTQFSVLQIIHGAGFPPRKQRVFVDDKKMRLELLEEEKENVMIYRSDLGVIYSLMPNRKLCFVIPYSQELKEKDPIASNTLSNITPEGTETLNEVVCDKFEVVGSFGKAFLWISKENRSPLRLSSEDGKNVVEWINYQKGPQPPELFDPPKDYQIIDMSKNIPKKSNQSPPPPLPR</sequence>
<dbReference type="OrthoDB" id="9798841at2"/>
<dbReference type="Proteomes" id="UP000315925">
    <property type="component" value="Chromosome"/>
</dbReference>
<name>A0A0C1UMR7_9BACT</name>
<reference evidence="5" key="3">
    <citation type="submission" date="2019-03" db="EMBL/GenBank/DDBJ databases">
        <title>Complete genome of Methylacidiphilum kamchatkense Kam1.</title>
        <authorList>
            <person name="Kruse T."/>
            <person name="Murarilal Ratnadevi C."/>
            <person name="Erikstad H.-A."/>
            <person name="Birkeland N.-K."/>
        </authorList>
    </citation>
    <scope>NUCLEOTIDE SEQUENCE [LARGE SCALE GENOMIC DNA]</scope>
    <source>
        <strain evidence="5">kam1</strain>
    </source>
</reference>
<proteinExistence type="predicted"/>
<evidence type="ECO:0000313" key="4">
    <source>
        <dbReference type="Proteomes" id="UP000031594"/>
    </source>
</evidence>
<dbReference type="EMBL" id="CP037899">
    <property type="protein sequence ID" value="QDQ41364.1"/>
    <property type="molecule type" value="Genomic_DNA"/>
</dbReference>
<evidence type="ECO:0008006" key="6">
    <source>
        <dbReference type="Google" id="ProtNLM"/>
    </source>
</evidence>
<dbReference type="RefSeq" id="WP_039722136.1">
    <property type="nucleotide sequence ID" value="NZ_CP037899.1"/>
</dbReference>
<organism evidence="3 5">
    <name type="scientific">Methylacidiphilum kamchatkense Kam1</name>
    <dbReference type="NCBI Taxonomy" id="1202785"/>
    <lineage>
        <taxon>Bacteria</taxon>
        <taxon>Pseudomonadati</taxon>
        <taxon>Verrucomicrobiota</taxon>
        <taxon>Methylacidiphilae</taxon>
        <taxon>Methylacidiphilales</taxon>
        <taxon>Methylacidiphilaceae</taxon>
        <taxon>Methylacidiphilum (ex Ratnadevi et al. 2023)</taxon>
    </lineage>
</organism>
<dbReference type="AlphaFoldDB" id="A0A0C1UMR7"/>
<dbReference type="EMBL" id="JQNX01000009">
    <property type="protein sequence ID" value="KIE57869.1"/>
    <property type="molecule type" value="Genomic_DNA"/>
</dbReference>
<reference evidence="2 4" key="1">
    <citation type="submission" date="2014-08" db="EMBL/GenBank/DDBJ databases">
        <title>Methylacidiphilum kamchatkense strain Kam1 draft genome sequence.</title>
        <authorList>
            <person name="Birkeland N.-K."/>
            <person name="Erikstad H.A."/>
        </authorList>
    </citation>
    <scope>NUCLEOTIDE SEQUENCE [LARGE SCALE GENOMIC DNA]</scope>
    <source>
        <strain evidence="2 4">Kam1</strain>
    </source>
</reference>
<gene>
    <name evidence="2" type="ORF">A946_10440</name>
    <name evidence="3" type="ORF">kam1_105</name>
</gene>
<dbReference type="KEGG" id="mkc:kam1_105"/>
<protein>
    <recommendedName>
        <fullName evidence="6">DUF4412 domain-containing protein</fullName>
    </recommendedName>
</protein>
<dbReference type="Proteomes" id="UP000031594">
    <property type="component" value="Unassembled WGS sequence"/>
</dbReference>
<reference evidence="3" key="2">
    <citation type="journal article" date="2019" name="BMC Genomics">
        <title>Complete genome sequence analysis of the thermoacidophilic verrucomicrobial methanotroph 'Candidatus Methylacidiphilum kamchatkense' strain Kam1 and comparison with its closest relatives.</title>
        <authorList>
            <person name="Kruse T."/>
            <person name="Ratnadevi C.M."/>
            <person name="Erikstad H.A."/>
            <person name="Birkeland N.K."/>
        </authorList>
    </citation>
    <scope>NUCLEOTIDE SEQUENCE</scope>
    <source>
        <strain evidence="3">Kam1</strain>
    </source>
</reference>
<accession>A0A0C1UMR7</accession>